<reference evidence="4" key="1">
    <citation type="journal article" date="2019" name="Int. J. Syst. Evol. Microbiol.">
        <title>The Global Catalogue of Microorganisms (GCM) 10K type strain sequencing project: providing services to taxonomists for standard genome sequencing and annotation.</title>
        <authorList>
            <consortium name="The Broad Institute Genomics Platform"/>
            <consortium name="The Broad Institute Genome Sequencing Center for Infectious Disease"/>
            <person name="Wu L."/>
            <person name="Ma J."/>
        </authorList>
    </citation>
    <scope>NUCLEOTIDE SEQUENCE [LARGE SCALE GENOMIC DNA]</scope>
    <source>
        <strain evidence="4">JCM 17906</strain>
    </source>
</reference>
<feature type="region of interest" description="Disordered" evidence="1">
    <location>
        <begin position="78"/>
        <end position="152"/>
    </location>
</feature>
<evidence type="ECO:0000313" key="3">
    <source>
        <dbReference type="EMBL" id="GAA4554661.1"/>
    </source>
</evidence>
<organism evidence="3 4">
    <name type="scientific">Pseudonocardia xishanensis</name>
    <dbReference type="NCBI Taxonomy" id="630995"/>
    <lineage>
        <taxon>Bacteria</taxon>
        <taxon>Bacillati</taxon>
        <taxon>Actinomycetota</taxon>
        <taxon>Actinomycetes</taxon>
        <taxon>Pseudonocardiales</taxon>
        <taxon>Pseudonocardiaceae</taxon>
        <taxon>Pseudonocardia</taxon>
    </lineage>
</organism>
<feature type="domain" description="Transposase IS4-like" evidence="2">
    <location>
        <begin position="142"/>
        <end position="290"/>
    </location>
</feature>
<sequence>MPKPFPKEFRRDVIAVVREGDRSVAEVARSFGISKSCLQRWLKIADQEDGVTPDAPQEPATAGQAELEAENRELRKRAKQIAAGRPTAPTSGSSTGCSHTRTRPGGWTGCSRSTRPSCAPTSTPRARRRTTQGARSNDTIPEPDDHGVGRSRGGLTTKIHALVDGEVHPVALLLSPGQAGDNPRLVPLLEHLATAGHRPAHLLADKAYSHPSTRRRLRQRRIRHTIPERRDQVEHRKAKGSSGGRPPKSDAEPYRQRNTVERSFGRFKQWRGIATRYDKYARTYFGGVLLAAVVIHARLG</sequence>
<dbReference type="InterPro" id="IPR009057">
    <property type="entry name" value="Homeodomain-like_sf"/>
</dbReference>
<dbReference type="InterPro" id="IPR002559">
    <property type="entry name" value="Transposase_11"/>
</dbReference>
<dbReference type="SUPFAM" id="SSF46689">
    <property type="entry name" value="Homeodomain-like"/>
    <property type="match status" value="1"/>
</dbReference>
<feature type="compositionally biased region" description="Basic residues" evidence="1">
    <location>
        <begin position="212"/>
        <end position="224"/>
    </location>
</feature>
<evidence type="ECO:0000313" key="4">
    <source>
        <dbReference type="Proteomes" id="UP001501598"/>
    </source>
</evidence>
<dbReference type="Proteomes" id="UP001501598">
    <property type="component" value="Unassembled WGS sequence"/>
</dbReference>
<proteinExistence type="predicted"/>
<dbReference type="EMBL" id="BAABGT010000083">
    <property type="protein sequence ID" value="GAA4554661.1"/>
    <property type="molecule type" value="Genomic_DNA"/>
</dbReference>
<feature type="compositionally biased region" description="Polar residues" evidence="1">
    <location>
        <begin position="88"/>
        <end position="99"/>
    </location>
</feature>
<gene>
    <name evidence="3" type="ORF">GCM10023175_53100</name>
</gene>
<keyword evidence="4" id="KW-1185">Reference proteome</keyword>
<dbReference type="InterPro" id="IPR002514">
    <property type="entry name" value="Transposase_8"/>
</dbReference>
<dbReference type="Gene3D" id="1.10.10.60">
    <property type="entry name" value="Homeodomain-like"/>
    <property type="match status" value="1"/>
</dbReference>
<comment type="caution">
    <text evidence="3">The sequence shown here is derived from an EMBL/GenBank/DDBJ whole genome shotgun (WGS) entry which is preliminary data.</text>
</comment>
<feature type="compositionally biased region" description="Basic and acidic residues" evidence="1">
    <location>
        <begin position="247"/>
        <end position="258"/>
    </location>
</feature>
<dbReference type="PANTHER" id="PTHR30007">
    <property type="entry name" value="PHP DOMAIN PROTEIN"/>
    <property type="match status" value="1"/>
</dbReference>
<feature type="compositionally biased region" description="Basic and acidic residues" evidence="1">
    <location>
        <begin position="225"/>
        <end position="235"/>
    </location>
</feature>
<evidence type="ECO:0000256" key="1">
    <source>
        <dbReference type="SAM" id="MobiDB-lite"/>
    </source>
</evidence>
<feature type="region of interest" description="Disordered" evidence="1">
    <location>
        <begin position="210"/>
        <end position="258"/>
    </location>
</feature>
<name>A0ABP8RYH6_9PSEU</name>
<dbReference type="NCBIfam" id="NF033580">
    <property type="entry name" value="transpos_IS5_3"/>
    <property type="match status" value="1"/>
</dbReference>
<accession>A0ABP8RYH6</accession>
<dbReference type="Pfam" id="PF01609">
    <property type="entry name" value="DDE_Tnp_1"/>
    <property type="match status" value="1"/>
</dbReference>
<evidence type="ECO:0000259" key="2">
    <source>
        <dbReference type="Pfam" id="PF01609"/>
    </source>
</evidence>
<dbReference type="PANTHER" id="PTHR30007:SF1">
    <property type="entry name" value="BLR1914 PROTEIN"/>
    <property type="match status" value="1"/>
</dbReference>
<protein>
    <recommendedName>
        <fullName evidence="2">Transposase IS4-like domain-containing protein</fullName>
    </recommendedName>
</protein>
<dbReference type="Pfam" id="PF01527">
    <property type="entry name" value="HTH_Tnp_1"/>
    <property type="match status" value="1"/>
</dbReference>